<dbReference type="EMBL" id="KB467843">
    <property type="protein sequence ID" value="PCH35047.1"/>
    <property type="molecule type" value="Genomic_DNA"/>
</dbReference>
<feature type="compositionally biased region" description="Basic residues" evidence="1">
    <location>
        <begin position="92"/>
        <end position="101"/>
    </location>
</feature>
<feature type="compositionally biased region" description="Pro residues" evidence="1">
    <location>
        <begin position="27"/>
        <end position="37"/>
    </location>
</feature>
<dbReference type="OrthoDB" id="3202436at2759"/>
<dbReference type="STRING" id="742152.A0A2H3JGB4"/>
<evidence type="ECO:0000313" key="3">
    <source>
        <dbReference type="EMBL" id="PCH35047.1"/>
    </source>
</evidence>
<dbReference type="Pfam" id="PF20415">
    <property type="entry name" value="DUF6699"/>
    <property type="match status" value="1"/>
</dbReference>
<sequence length="395" mass="43813">MLEPAYATWPDNAVLENRQVVVGRPWAPSPEPEPAPLPSASASTSTPRETPRPAHSRHASTSSAKRDSDGASATVEDDPARQQSSRWASVLRRCRFGKKKGKQPEGASEGARAVPPPHEERRIVTPVEWRAYGYWARPIINDVTVRNATPPPVPPGDVSEEEVAELMENLKHERAQGIIFSDKWVARVQHPSLPPRPALWDTPPAGHAALPSTALELNPFLRHRTLGQAPVLFDMRLHQHLIWLGELPPAEPGGARRRVKFGWEHANGAQPATHPPVRALTIRALADDPCARWPWPVVVLPHHPGLPVLVAHVFNALIANFEERMTRAEVDALGAERRRQTFEAYWLRVRTMVAGRFPGDDDGVRRVDYLGDRPFFRGLEPAPDGDGFILFVGPP</sequence>
<name>A0A2H3JGB4_WOLCO</name>
<gene>
    <name evidence="3" type="ORF">WOLCODRAFT_139707</name>
</gene>
<feature type="region of interest" description="Disordered" evidence="1">
    <location>
        <begin position="24"/>
        <end position="117"/>
    </location>
</feature>
<evidence type="ECO:0000313" key="4">
    <source>
        <dbReference type="Proteomes" id="UP000218811"/>
    </source>
</evidence>
<dbReference type="Proteomes" id="UP000218811">
    <property type="component" value="Unassembled WGS sequence"/>
</dbReference>
<feature type="domain" description="DUF6699" evidence="2">
    <location>
        <begin position="253"/>
        <end position="385"/>
    </location>
</feature>
<evidence type="ECO:0000256" key="1">
    <source>
        <dbReference type="SAM" id="MobiDB-lite"/>
    </source>
</evidence>
<dbReference type="AlphaFoldDB" id="A0A2H3JGB4"/>
<keyword evidence="4" id="KW-1185">Reference proteome</keyword>
<dbReference type="InterPro" id="IPR046522">
    <property type="entry name" value="DUF6699"/>
</dbReference>
<dbReference type="OMA" id="LPFPWEC"/>
<organism evidence="3 4">
    <name type="scientific">Wolfiporia cocos (strain MD-104)</name>
    <name type="common">Brown rot fungus</name>
    <dbReference type="NCBI Taxonomy" id="742152"/>
    <lineage>
        <taxon>Eukaryota</taxon>
        <taxon>Fungi</taxon>
        <taxon>Dikarya</taxon>
        <taxon>Basidiomycota</taxon>
        <taxon>Agaricomycotina</taxon>
        <taxon>Agaricomycetes</taxon>
        <taxon>Polyporales</taxon>
        <taxon>Phaeolaceae</taxon>
        <taxon>Wolfiporia</taxon>
    </lineage>
</organism>
<feature type="compositionally biased region" description="Low complexity" evidence="1">
    <location>
        <begin position="38"/>
        <end position="48"/>
    </location>
</feature>
<accession>A0A2H3JGB4</accession>
<proteinExistence type="predicted"/>
<protein>
    <recommendedName>
        <fullName evidence="2">DUF6699 domain-containing protein</fullName>
    </recommendedName>
</protein>
<evidence type="ECO:0000259" key="2">
    <source>
        <dbReference type="Pfam" id="PF20415"/>
    </source>
</evidence>
<reference evidence="3 4" key="1">
    <citation type="journal article" date="2012" name="Science">
        <title>The Paleozoic origin of enzymatic lignin decomposition reconstructed from 31 fungal genomes.</title>
        <authorList>
            <person name="Floudas D."/>
            <person name="Binder M."/>
            <person name="Riley R."/>
            <person name="Barry K."/>
            <person name="Blanchette R.A."/>
            <person name="Henrissat B."/>
            <person name="Martinez A.T."/>
            <person name="Otillar R."/>
            <person name="Spatafora J.W."/>
            <person name="Yadav J.S."/>
            <person name="Aerts A."/>
            <person name="Benoit I."/>
            <person name="Boyd A."/>
            <person name="Carlson A."/>
            <person name="Copeland A."/>
            <person name="Coutinho P.M."/>
            <person name="de Vries R.P."/>
            <person name="Ferreira P."/>
            <person name="Findley K."/>
            <person name="Foster B."/>
            <person name="Gaskell J."/>
            <person name="Glotzer D."/>
            <person name="Gorecki P."/>
            <person name="Heitman J."/>
            <person name="Hesse C."/>
            <person name="Hori C."/>
            <person name="Igarashi K."/>
            <person name="Jurgens J.A."/>
            <person name="Kallen N."/>
            <person name="Kersten P."/>
            <person name="Kohler A."/>
            <person name="Kuees U."/>
            <person name="Kumar T.K.A."/>
            <person name="Kuo A."/>
            <person name="LaButti K."/>
            <person name="Larrondo L.F."/>
            <person name="Lindquist E."/>
            <person name="Ling A."/>
            <person name="Lombard V."/>
            <person name="Lucas S."/>
            <person name="Lundell T."/>
            <person name="Martin R."/>
            <person name="McLaughlin D.J."/>
            <person name="Morgenstern I."/>
            <person name="Morin E."/>
            <person name="Murat C."/>
            <person name="Nagy L.G."/>
            <person name="Nolan M."/>
            <person name="Ohm R.A."/>
            <person name="Patyshakuliyeva A."/>
            <person name="Rokas A."/>
            <person name="Ruiz-Duenas F.J."/>
            <person name="Sabat G."/>
            <person name="Salamov A."/>
            <person name="Samejima M."/>
            <person name="Schmutz J."/>
            <person name="Slot J.C."/>
            <person name="St John F."/>
            <person name="Stenlid J."/>
            <person name="Sun H."/>
            <person name="Sun S."/>
            <person name="Syed K."/>
            <person name="Tsang A."/>
            <person name="Wiebenga A."/>
            <person name="Young D."/>
            <person name="Pisabarro A."/>
            <person name="Eastwood D.C."/>
            <person name="Martin F."/>
            <person name="Cullen D."/>
            <person name="Grigoriev I.V."/>
            <person name="Hibbett D.S."/>
        </authorList>
    </citation>
    <scope>NUCLEOTIDE SEQUENCE [LARGE SCALE GENOMIC DNA]</scope>
    <source>
        <strain evidence="3 4">MD-104</strain>
    </source>
</reference>